<comment type="caution">
    <text evidence="1">The sequence shown here is derived from an EMBL/GenBank/DDBJ whole genome shotgun (WGS) entry which is preliminary data.</text>
</comment>
<keyword evidence="2" id="KW-1185">Reference proteome</keyword>
<sequence length="58" mass="6501">LKPPQSSKLCLRSPGEDLMSPCAVLGCRQARWWRRGRQLSPVDGRLSVAWSLPVARRA</sequence>
<name>A0A392UYK4_9FABA</name>
<accession>A0A392UYK4</accession>
<organism evidence="1 2">
    <name type="scientific">Trifolium medium</name>
    <dbReference type="NCBI Taxonomy" id="97028"/>
    <lineage>
        <taxon>Eukaryota</taxon>
        <taxon>Viridiplantae</taxon>
        <taxon>Streptophyta</taxon>
        <taxon>Embryophyta</taxon>
        <taxon>Tracheophyta</taxon>
        <taxon>Spermatophyta</taxon>
        <taxon>Magnoliopsida</taxon>
        <taxon>eudicotyledons</taxon>
        <taxon>Gunneridae</taxon>
        <taxon>Pentapetalae</taxon>
        <taxon>rosids</taxon>
        <taxon>fabids</taxon>
        <taxon>Fabales</taxon>
        <taxon>Fabaceae</taxon>
        <taxon>Papilionoideae</taxon>
        <taxon>50 kb inversion clade</taxon>
        <taxon>NPAAA clade</taxon>
        <taxon>Hologalegina</taxon>
        <taxon>IRL clade</taxon>
        <taxon>Trifolieae</taxon>
        <taxon>Trifolium</taxon>
    </lineage>
</organism>
<reference evidence="1 2" key="1">
    <citation type="journal article" date="2018" name="Front. Plant Sci.">
        <title>Red Clover (Trifolium pratense) and Zigzag Clover (T. medium) - A Picture of Genomic Similarities and Differences.</title>
        <authorList>
            <person name="Dluhosova J."/>
            <person name="Istvanek J."/>
            <person name="Nedelnik J."/>
            <person name="Repkova J."/>
        </authorList>
    </citation>
    <scope>NUCLEOTIDE SEQUENCE [LARGE SCALE GENOMIC DNA]</scope>
    <source>
        <strain evidence="2">cv. 10/8</strain>
        <tissue evidence="1">Leaf</tissue>
    </source>
</reference>
<feature type="non-terminal residue" evidence="1">
    <location>
        <position position="1"/>
    </location>
</feature>
<dbReference type="EMBL" id="LXQA010991807">
    <property type="protein sequence ID" value="MCI80273.1"/>
    <property type="molecule type" value="Genomic_DNA"/>
</dbReference>
<dbReference type="AlphaFoldDB" id="A0A392UYK4"/>
<dbReference type="Proteomes" id="UP000265520">
    <property type="component" value="Unassembled WGS sequence"/>
</dbReference>
<evidence type="ECO:0000313" key="1">
    <source>
        <dbReference type="EMBL" id="MCI80273.1"/>
    </source>
</evidence>
<proteinExistence type="predicted"/>
<protein>
    <submittedName>
        <fullName evidence="1">Uncharacterized protein</fullName>
    </submittedName>
</protein>
<evidence type="ECO:0000313" key="2">
    <source>
        <dbReference type="Proteomes" id="UP000265520"/>
    </source>
</evidence>